<protein>
    <submittedName>
        <fullName evidence="1">Uncharacterized protein</fullName>
    </submittedName>
</protein>
<reference evidence="1 2" key="1">
    <citation type="submission" date="2019-02" db="EMBL/GenBank/DDBJ databases">
        <title>Genomic Encyclopedia of Archaeal and Bacterial Type Strains, Phase II (KMG-II): from individual species to whole genera.</title>
        <authorList>
            <person name="Goeker M."/>
        </authorList>
    </citation>
    <scope>NUCLEOTIDE SEQUENCE [LARGE SCALE GENOMIC DNA]</scope>
    <source>
        <strain evidence="1 2">DSM 18101</strain>
    </source>
</reference>
<name>A0A4Q7Y1J8_9BACT</name>
<dbReference type="EMBL" id="SHKW01000006">
    <property type="protein sequence ID" value="RZU30358.1"/>
    <property type="molecule type" value="Genomic_DNA"/>
</dbReference>
<dbReference type="Proteomes" id="UP000292958">
    <property type="component" value="Unassembled WGS sequence"/>
</dbReference>
<comment type="caution">
    <text evidence="1">The sequence shown here is derived from an EMBL/GenBank/DDBJ whole genome shotgun (WGS) entry which is preliminary data.</text>
</comment>
<keyword evidence="2" id="KW-1185">Reference proteome</keyword>
<gene>
    <name evidence="1" type="ORF">BDD14_6145</name>
</gene>
<organism evidence="1 2">
    <name type="scientific">Edaphobacter modestus</name>
    <dbReference type="NCBI Taxonomy" id="388466"/>
    <lineage>
        <taxon>Bacteria</taxon>
        <taxon>Pseudomonadati</taxon>
        <taxon>Acidobacteriota</taxon>
        <taxon>Terriglobia</taxon>
        <taxon>Terriglobales</taxon>
        <taxon>Acidobacteriaceae</taxon>
        <taxon>Edaphobacter</taxon>
    </lineage>
</organism>
<accession>A0A4Q7Y1J8</accession>
<proteinExistence type="predicted"/>
<dbReference type="AlphaFoldDB" id="A0A4Q7Y1J8"/>
<evidence type="ECO:0000313" key="2">
    <source>
        <dbReference type="Proteomes" id="UP000292958"/>
    </source>
</evidence>
<dbReference type="RefSeq" id="WP_207231930.1">
    <property type="nucleotide sequence ID" value="NZ_SHKW01000006.1"/>
</dbReference>
<evidence type="ECO:0000313" key="1">
    <source>
        <dbReference type="EMBL" id="RZU30358.1"/>
    </source>
</evidence>
<sequence>MPSDRTIGRTVKVKTYQVLVELLPETSSYVKSSLGGLYSIAVINSFVIVPVGSERVVAIVTSLDMAEEAEASMQTRQMLVIARPRRTIWASMIGTLTQSARG</sequence>
<feature type="non-terminal residue" evidence="1">
    <location>
        <position position="102"/>
    </location>
</feature>